<dbReference type="EMBL" id="RHXB01000007">
    <property type="protein sequence ID" value="RSE25766.1"/>
    <property type="molecule type" value="Genomic_DNA"/>
</dbReference>
<protein>
    <submittedName>
        <fullName evidence="1">L-aspartate oxidase</fullName>
    </submittedName>
</protein>
<comment type="caution">
    <text evidence="1">The sequence shown here is derived from an EMBL/GenBank/DDBJ whole genome shotgun (WGS) entry which is preliminary data.</text>
</comment>
<dbReference type="Proteomes" id="UP000275331">
    <property type="component" value="Unassembled WGS sequence"/>
</dbReference>
<evidence type="ECO:0000313" key="1">
    <source>
        <dbReference type="EMBL" id="RSE25766.1"/>
    </source>
</evidence>
<organism evidence="1 2">
    <name type="scientific">Atlantibacter subterraneus</name>
    <dbReference type="NCBI Taxonomy" id="255519"/>
    <lineage>
        <taxon>Bacteria</taxon>
        <taxon>Pseudomonadati</taxon>
        <taxon>Pseudomonadota</taxon>
        <taxon>Gammaproteobacteria</taxon>
        <taxon>Enterobacterales</taxon>
        <taxon>Enterobacteriaceae</taxon>
        <taxon>Atlantibacter</taxon>
    </lineage>
</organism>
<evidence type="ECO:0000313" key="2">
    <source>
        <dbReference type="Proteomes" id="UP000275331"/>
    </source>
</evidence>
<dbReference type="AlphaFoldDB" id="A0A3R9F4B4"/>
<reference evidence="1 2" key="1">
    <citation type="submission" date="2018-10" db="EMBL/GenBank/DDBJ databases">
        <title>Transmission dynamics of multidrug resistant bacteria on intensive care unit surfaces.</title>
        <authorList>
            <person name="D'Souza A.W."/>
            <person name="Potter R.F."/>
            <person name="Wallace M."/>
            <person name="Shupe A."/>
            <person name="Patel S."/>
            <person name="Sun S."/>
            <person name="Gul D."/>
            <person name="Kwon J.H."/>
            <person name="Andleeb S."/>
            <person name="Burnham C.-A.D."/>
            <person name="Dantas G."/>
        </authorList>
    </citation>
    <scope>NUCLEOTIDE SEQUENCE [LARGE SCALE GENOMIC DNA]</scope>
    <source>
        <strain evidence="1 2">AS_373</strain>
    </source>
</reference>
<accession>A0A3R9F4B4</accession>
<sequence>MATLCKKSVLNDKFECYAGPTMFSKLNTQHEHIIRNEL</sequence>
<proteinExistence type="predicted"/>
<gene>
    <name evidence="1" type="ORF">EGT71_12640</name>
</gene>
<name>A0A3R9F4B4_9ENTR</name>
<dbReference type="OrthoDB" id="6580961at2"/>